<reference evidence="1" key="1">
    <citation type="submission" date="2020-08" db="EMBL/GenBank/DDBJ databases">
        <title>Multicomponent nature underlies the extraordinary mechanical properties of spider dragline silk.</title>
        <authorList>
            <person name="Kono N."/>
            <person name="Nakamura H."/>
            <person name="Mori M."/>
            <person name="Yoshida Y."/>
            <person name="Ohtoshi R."/>
            <person name="Malay A.D."/>
            <person name="Moran D.A.P."/>
            <person name="Tomita M."/>
            <person name="Numata K."/>
            <person name="Arakawa K."/>
        </authorList>
    </citation>
    <scope>NUCLEOTIDE SEQUENCE</scope>
</reference>
<proteinExistence type="predicted"/>
<keyword evidence="2" id="KW-1185">Reference proteome</keyword>
<protein>
    <submittedName>
        <fullName evidence="1">Uncharacterized protein</fullName>
    </submittedName>
</protein>
<evidence type="ECO:0000313" key="2">
    <source>
        <dbReference type="Proteomes" id="UP000887159"/>
    </source>
</evidence>
<dbReference type="EMBL" id="BMAU01021386">
    <property type="protein sequence ID" value="GFY28649.1"/>
    <property type="molecule type" value="Genomic_DNA"/>
</dbReference>
<sequence>MPMMMDTIHLNRGNPPRTRNVWNVVVFNVNFDNPVPPFIERHREQNAARRTFRVMSEDNASVTNESLAPIDNASVTKESLAPIDNASVTKESLAPIDNASVTKESLAPLIMLQSRTIECHEGKFGTN</sequence>
<comment type="caution">
    <text evidence="1">The sequence shown here is derived from an EMBL/GenBank/DDBJ whole genome shotgun (WGS) entry which is preliminary data.</text>
</comment>
<evidence type="ECO:0000313" key="1">
    <source>
        <dbReference type="EMBL" id="GFY28649.1"/>
    </source>
</evidence>
<dbReference type="AlphaFoldDB" id="A0A8X6W645"/>
<organism evidence="1 2">
    <name type="scientific">Trichonephila clavipes</name>
    <name type="common">Golden silk orbweaver</name>
    <name type="synonym">Nephila clavipes</name>
    <dbReference type="NCBI Taxonomy" id="2585209"/>
    <lineage>
        <taxon>Eukaryota</taxon>
        <taxon>Metazoa</taxon>
        <taxon>Ecdysozoa</taxon>
        <taxon>Arthropoda</taxon>
        <taxon>Chelicerata</taxon>
        <taxon>Arachnida</taxon>
        <taxon>Araneae</taxon>
        <taxon>Araneomorphae</taxon>
        <taxon>Entelegynae</taxon>
        <taxon>Araneoidea</taxon>
        <taxon>Nephilidae</taxon>
        <taxon>Trichonephila</taxon>
    </lineage>
</organism>
<name>A0A8X6W645_TRICX</name>
<gene>
    <name evidence="1" type="ORF">TNCV_3440161</name>
</gene>
<dbReference type="Proteomes" id="UP000887159">
    <property type="component" value="Unassembled WGS sequence"/>
</dbReference>
<accession>A0A8X6W645</accession>